<dbReference type="InterPro" id="IPR008011">
    <property type="entry name" value="Complex1_LYR_dom"/>
</dbReference>
<feature type="domain" description="Complex 1 LYR protein" evidence="2">
    <location>
        <begin position="15"/>
        <end position="43"/>
    </location>
</feature>
<organism evidence="3">
    <name type="scientific">Trypanosoma vivax (strain Y486)</name>
    <dbReference type="NCBI Taxonomy" id="1055687"/>
    <lineage>
        <taxon>Eukaryota</taxon>
        <taxon>Discoba</taxon>
        <taxon>Euglenozoa</taxon>
        <taxon>Kinetoplastea</taxon>
        <taxon>Metakinetoplastina</taxon>
        <taxon>Trypanosomatida</taxon>
        <taxon>Trypanosomatidae</taxon>
        <taxon>Trypanosoma</taxon>
        <taxon>Duttonella</taxon>
    </lineage>
</organism>
<reference evidence="3" key="1">
    <citation type="journal article" date="2012" name="Proc. Natl. Acad. Sci. U.S.A.">
        <title>Antigenic diversity is generated by distinct evolutionary mechanisms in African trypanosome species.</title>
        <authorList>
            <person name="Jackson A.P."/>
            <person name="Berry A."/>
            <person name="Aslett M."/>
            <person name="Allison H.C."/>
            <person name="Burton P."/>
            <person name="Vavrova-Anderson J."/>
            <person name="Brown R."/>
            <person name="Browne H."/>
            <person name="Corton N."/>
            <person name="Hauser H."/>
            <person name="Gamble J."/>
            <person name="Gilderthorp R."/>
            <person name="Marcello L."/>
            <person name="McQuillan J."/>
            <person name="Otto T.D."/>
            <person name="Quail M.A."/>
            <person name="Sanders M.J."/>
            <person name="van Tonder A."/>
            <person name="Ginger M.L."/>
            <person name="Field M.C."/>
            <person name="Barry J.D."/>
            <person name="Hertz-Fowler C."/>
            <person name="Berriman M."/>
        </authorList>
    </citation>
    <scope>NUCLEOTIDE SEQUENCE</scope>
    <source>
        <strain evidence="3">Y486</strain>
    </source>
</reference>
<accession>G0U8A7</accession>
<feature type="compositionally biased region" description="Polar residues" evidence="1">
    <location>
        <begin position="92"/>
        <end position="103"/>
    </location>
</feature>
<evidence type="ECO:0000256" key="1">
    <source>
        <dbReference type="SAM" id="MobiDB-lite"/>
    </source>
</evidence>
<feature type="compositionally biased region" description="Gly residues" evidence="1">
    <location>
        <begin position="104"/>
        <end position="113"/>
    </location>
</feature>
<evidence type="ECO:0000259" key="2">
    <source>
        <dbReference type="Pfam" id="PF05347"/>
    </source>
</evidence>
<dbReference type="EMBL" id="HE573026">
    <property type="protein sequence ID" value="CCC52118.1"/>
    <property type="molecule type" value="Genomic_DNA"/>
</dbReference>
<dbReference type="Pfam" id="PF05347">
    <property type="entry name" value="Complex1_LYR"/>
    <property type="match status" value="1"/>
</dbReference>
<protein>
    <recommendedName>
        <fullName evidence="2">Complex 1 LYR protein domain-containing protein</fullName>
    </recommendedName>
</protein>
<dbReference type="PANTHER" id="PTHR13166:SF7">
    <property type="entry name" value="LYR MOTIF-CONTAINING PROTEIN 4"/>
    <property type="match status" value="1"/>
</dbReference>
<gene>
    <name evidence="3" type="ORF">TVY486_1011610</name>
</gene>
<dbReference type="GO" id="GO:0016226">
    <property type="term" value="P:iron-sulfur cluster assembly"/>
    <property type="evidence" value="ECO:0007669"/>
    <property type="project" value="TreeGrafter"/>
</dbReference>
<dbReference type="GO" id="GO:0005739">
    <property type="term" value="C:mitochondrion"/>
    <property type="evidence" value="ECO:0007669"/>
    <property type="project" value="TreeGrafter"/>
</dbReference>
<dbReference type="OMA" id="PDYNFRH"/>
<feature type="region of interest" description="Disordered" evidence="1">
    <location>
        <begin position="92"/>
        <end position="113"/>
    </location>
</feature>
<evidence type="ECO:0000313" key="3">
    <source>
        <dbReference type="EMBL" id="CCC52118.1"/>
    </source>
</evidence>
<dbReference type="GO" id="GO:1990221">
    <property type="term" value="C:L-cysteine desulfurase complex"/>
    <property type="evidence" value="ECO:0007669"/>
    <property type="project" value="TreeGrafter"/>
</dbReference>
<dbReference type="VEuPathDB" id="TriTrypDB:TvY486_1011610"/>
<sequence>MSGSVQFTMGRLRTRMLNVARSFPDYNFRHYFIHHVKDQFAAMEKWSVEEQRRFLRESGAKKLREMRRMALVNRLYASKPVFLDMRLPARQTASTAVGTAGSRTTGGGEPTSK</sequence>
<dbReference type="InterPro" id="IPR051522">
    <property type="entry name" value="ISC_assembly_LYR"/>
</dbReference>
<name>G0U8A7_TRYVY</name>
<proteinExistence type="predicted"/>
<dbReference type="PANTHER" id="PTHR13166">
    <property type="entry name" value="PROTEIN C6ORF149"/>
    <property type="match status" value="1"/>
</dbReference>
<dbReference type="AlphaFoldDB" id="G0U8A7"/>